<dbReference type="AlphaFoldDB" id="A0AAD3RVI1"/>
<dbReference type="EMBL" id="BSYO01000001">
    <property type="protein sequence ID" value="GMG98681.1"/>
    <property type="molecule type" value="Genomic_DNA"/>
</dbReference>
<dbReference type="InterPro" id="IPR015928">
    <property type="entry name" value="Aconitase/3IPM_dehydase_swvl"/>
</dbReference>
<evidence type="ECO:0000313" key="3">
    <source>
        <dbReference type="Proteomes" id="UP001279734"/>
    </source>
</evidence>
<organism evidence="2 3">
    <name type="scientific">Nepenthes gracilis</name>
    <name type="common">Slender pitcher plant</name>
    <dbReference type="NCBI Taxonomy" id="150966"/>
    <lineage>
        <taxon>Eukaryota</taxon>
        <taxon>Viridiplantae</taxon>
        <taxon>Streptophyta</taxon>
        <taxon>Embryophyta</taxon>
        <taxon>Tracheophyta</taxon>
        <taxon>Spermatophyta</taxon>
        <taxon>Magnoliopsida</taxon>
        <taxon>eudicotyledons</taxon>
        <taxon>Gunneridae</taxon>
        <taxon>Pentapetalae</taxon>
        <taxon>Caryophyllales</taxon>
        <taxon>Nepenthaceae</taxon>
        <taxon>Nepenthes</taxon>
    </lineage>
</organism>
<dbReference type="SUPFAM" id="SSF52016">
    <property type="entry name" value="LeuD/IlvD-like"/>
    <property type="match status" value="1"/>
</dbReference>
<protein>
    <submittedName>
        <fullName evidence="2">Uncharacterized protein</fullName>
    </submittedName>
</protein>
<evidence type="ECO:0000256" key="1">
    <source>
        <dbReference type="SAM" id="MobiDB-lite"/>
    </source>
</evidence>
<gene>
    <name evidence="2" type="ORF">Nepgr_000521</name>
</gene>
<evidence type="ECO:0000313" key="2">
    <source>
        <dbReference type="EMBL" id="GMG98681.1"/>
    </source>
</evidence>
<dbReference type="Proteomes" id="UP001279734">
    <property type="component" value="Unassembled WGS sequence"/>
</dbReference>
<accession>A0AAD3RVI1</accession>
<feature type="region of interest" description="Disordered" evidence="1">
    <location>
        <begin position="1"/>
        <end position="24"/>
    </location>
</feature>
<proteinExistence type="predicted"/>
<comment type="caution">
    <text evidence="2">The sequence shown here is derived from an EMBL/GenBank/DDBJ whole genome shotgun (WGS) entry which is preliminary data.</text>
</comment>
<feature type="compositionally biased region" description="Polar residues" evidence="1">
    <location>
        <begin position="13"/>
        <end position="23"/>
    </location>
</feature>
<keyword evidence="3" id="KW-1185">Reference proteome</keyword>
<dbReference type="Gene3D" id="3.20.19.10">
    <property type="entry name" value="Aconitase, domain 4"/>
    <property type="match status" value="1"/>
</dbReference>
<sequence>MRARGRQAMKQPELTNWESSQPIRPTLPSHFDEFLQDSRERRRVVNILEAKSALTWGLMIRNSSISPTVGSNTLDPLVLRPSERKIVTMACIGNSGESVATAISQNVIASLGLCASFDKRLHTIRGGEIDTIILTGTEYGSGSYRDWAAKGSLSCYYQKL</sequence>
<reference evidence="2" key="1">
    <citation type="submission" date="2023-05" db="EMBL/GenBank/DDBJ databases">
        <title>Nepenthes gracilis genome sequencing.</title>
        <authorList>
            <person name="Fukushima K."/>
        </authorList>
    </citation>
    <scope>NUCLEOTIDE SEQUENCE</scope>
    <source>
        <strain evidence="2">SING2019-196</strain>
    </source>
</reference>
<name>A0AAD3RVI1_NEPGR</name>